<comment type="caution">
    <text evidence="1">The sequence shown here is derived from an EMBL/GenBank/DDBJ whole genome shotgun (WGS) entry which is preliminary data.</text>
</comment>
<evidence type="ECO:0000313" key="2">
    <source>
        <dbReference type="Proteomes" id="UP001168877"/>
    </source>
</evidence>
<name>A0AA39S7V1_ACESA</name>
<organism evidence="1 2">
    <name type="scientific">Acer saccharum</name>
    <name type="common">Sugar maple</name>
    <dbReference type="NCBI Taxonomy" id="4024"/>
    <lineage>
        <taxon>Eukaryota</taxon>
        <taxon>Viridiplantae</taxon>
        <taxon>Streptophyta</taxon>
        <taxon>Embryophyta</taxon>
        <taxon>Tracheophyta</taxon>
        <taxon>Spermatophyta</taxon>
        <taxon>Magnoliopsida</taxon>
        <taxon>eudicotyledons</taxon>
        <taxon>Gunneridae</taxon>
        <taxon>Pentapetalae</taxon>
        <taxon>rosids</taxon>
        <taxon>malvids</taxon>
        <taxon>Sapindales</taxon>
        <taxon>Sapindaceae</taxon>
        <taxon>Hippocastanoideae</taxon>
        <taxon>Acereae</taxon>
        <taxon>Acer</taxon>
    </lineage>
</organism>
<reference evidence="1" key="2">
    <citation type="submission" date="2023-06" db="EMBL/GenBank/DDBJ databases">
        <authorList>
            <person name="Swenson N.G."/>
            <person name="Wegrzyn J.L."/>
            <person name="Mcevoy S.L."/>
        </authorList>
    </citation>
    <scope>NUCLEOTIDE SEQUENCE</scope>
    <source>
        <strain evidence="1">NS2018</strain>
        <tissue evidence="1">Leaf</tissue>
    </source>
</reference>
<dbReference type="EMBL" id="JAUESC010000383">
    <property type="protein sequence ID" value="KAK0583949.1"/>
    <property type="molecule type" value="Genomic_DNA"/>
</dbReference>
<proteinExistence type="predicted"/>
<evidence type="ECO:0000313" key="1">
    <source>
        <dbReference type="EMBL" id="KAK0583949.1"/>
    </source>
</evidence>
<protein>
    <submittedName>
        <fullName evidence="1">Uncharacterized protein</fullName>
    </submittedName>
</protein>
<dbReference type="Proteomes" id="UP001168877">
    <property type="component" value="Unassembled WGS sequence"/>
</dbReference>
<sequence>MIKKLHLNSIGLRTWDHQYLNYLSLISLFFWKKTCPSFQSLNFFVLSPATRSTYCSWSHPTAASRHTSLTRKKKEICLPLQFSWIVIKHVAKSFHQRNNSCSSTFSDKGFFIRVLLCISRPV</sequence>
<dbReference type="AlphaFoldDB" id="A0AA39S7V1"/>
<keyword evidence="2" id="KW-1185">Reference proteome</keyword>
<reference evidence="1" key="1">
    <citation type="journal article" date="2022" name="Plant J.">
        <title>Strategies of tolerance reflected in two North American maple genomes.</title>
        <authorList>
            <person name="McEvoy S.L."/>
            <person name="Sezen U.U."/>
            <person name="Trouern-Trend A."/>
            <person name="McMahon S.M."/>
            <person name="Schaberg P.G."/>
            <person name="Yang J."/>
            <person name="Wegrzyn J.L."/>
            <person name="Swenson N.G."/>
        </authorList>
    </citation>
    <scope>NUCLEOTIDE SEQUENCE</scope>
    <source>
        <strain evidence="1">NS2018</strain>
    </source>
</reference>
<gene>
    <name evidence="1" type="ORF">LWI29_005520</name>
</gene>
<accession>A0AA39S7V1</accession>